<organism evidence="2 3">
    <name type="scientific">Plasmodium vivax India VII</name>
    <dbReference type="NCBI Taxonomy" id="1077284"/>
    <lineage>
        <taxon>Eukaryota</taxon>
        <taxon>Sar</taxon>
        <taxon>Alveolata</taxon>
        <taxon>Apicomplexa</taxon>
        <taxon>Aconoidasida</taxon>
        <taxon>Haemosporida</taxon>
        <taxon>Plasmodiidae</taxon>
        <taxon>Plasmodium</taxon>
        <taxon>Plasmodium (Plasmodium)</taxon>
    </lineage>
</organism>
<dbReference type="PANTHER" id="PTHR13211">
    <property type="entry name" value="TELOMERASE CAJAL BODY PROTEIN 1"/>
    <property type="match status" value="1"/>
</dbReference>
<feature type="compositionally biased region" description="Low complexity" evidence="1">
    <location>
        <begin position="67"/>
        <end position="77"/>
    </location>
</feature>
<evidence type="ECO:0000313" key="3">
    <source>
        <dbReference type="Proteomes" id="UP000053562"/>
    </source>
</evidence>
<name>A0A0J9S7K0_PLAVI</name>
<dbReference type="SUPFAM" id="SSF50978">
    <property type="entry name" value="WD40 repeat-like"/>
    <property type="match status" value="1"/>
</dbReference>
<dbReference type="InterPro" id="IPR001680">
    <property type="entry name" value="WD40_rpt"/>
</dbReference>
<evidence type="ECO:0008006" key="4">
    <source>
        <dbReference type="Google" id="ProtNLM"/>
    </source>
</evidence>
<dbReference type="AlphaFoldDB" id="A0A0J9S7K0"/>
<dbReference type="Gene3D" id="2.130.10.10">
    <property type="entry name" value="YVTN repeat-like/Quinoprotein amine dehydrogenase"/>
    <property type="match status" value="1"/>
</dbReference>
<dbReference type="PANTHER" id="PTHR13211:SF0">
    <property type="entry name" value="TELOMERASE CAJAL BODY PROTEIN 1"/>
    <property type="match status" value="1"/>
</dbReference>
<dbReference type="EMBL" id="KQ234361">
    <property type="protein sequence ID" value="KMZ78681.1"/>
    <property type="molecule type" value="Genomic_DNA"/>
</dbReference>
<proteinExistence type="predicted"/>
<feature type="region of interest" description="Disordered" evidence="1">
    <location>
        <begin position="1"/>
        <end position="20"/>
    </location>
</feature>
<dbReference type="InterPro" id="IPR015943">
    <property type="entry name" value="WD40/YVTN_repeat-like_dom_sf"/>
</dbReference>
<dbReference type="InterPro" id="IPR036322">
    <property type="entry name" value="WD40_repeat_dom_sf"/>
</dbReference>
<sequence>MEEGNARVDSISQQACQMNSGRDTHVRRRVFYIVQEVPYADFYNFDYGPIDKFRESAETQCIDGDASSSSSSSSSGSAQLGDGGRGKAPHERRCGEGVPQRNSAEYEGEKRECAEYYQGGEHPNGGNPSGGALPCGGQPNGGHPPGGAPRKSESREAYPLADNLSRGKTHPKKGPKKGKRKNEFLKQCEFSSDGSCYYTISNGNHLRLFATDPLLLNELSKGEEGKLNLRALHEQYEHMNPQEREKRNESWVCMQLGEHIYDCKFYPFFDWSNSNTCFFAACSKGNPVCLHSAYDGSSIMSFKPLNECHELCSCYSLCFHPERNWLLCGTNAKSIKVFDFGKPSEVYENRILSTRRGKGQKGIISTMAYKKNGFGKNAIYAVGDYSDCIYLYADNCDHTNDFILKFQVNRKNSNGVTCIKWLDEFSLLSGSRNGSFIYRFDMRKATEYTQKWERFALTNQKYLFDVYGDFLLSGDTFGYLNVYNLAHNKLIYREQINKYSPLISVHVHPTYPLLLTGSGTRRFYENSTNQVDIMASVLSRGVHTSDRNLVEEDSSCAAPFPSVSRYINSVCTVWCDFPP</sequence>
<dbReference type="Pfam" id="PF00400">
    <property type="entry name" value="WD40"/>
    <property type="match status" value="1"/>
</dbReference>
<reference evidence="2 3" key="1">
    <citation type="submission" date="2011-08" db="EMBL/GenBank/DDBJ databases">
        <title>The Genome Sequence of Plasmodium vivax India VII.</title>
        <authorList>
            <consortium name="The Broad Institute Genome Sequencing Platform"/>
            <consortium name="The Broad Institute Genome Sequencing Center for Infectious Disease"/>
            <person name="Neafsey D."/>
            <person name="Carlton J."/>
            <person name="Barnwell J."/>
            <person name="Collins W."/>
            <person name="Escalante A."/>
            <person name="Mullikin J."/>
            <person name="Saul A."/>
            <person name="Guigo R."/>
            <person name="Camara F."/>
            <person name="Young S.K."/>
            <person name="Zeng Q."/>
            <person name="Gargeya S."/>
            <person name="Fitzgerald M."/>
            <person name="Haas B."/>
            <person name="Abouelleil A."/>
            <person name="Alvarado L."/>
            <person name="Arachchi H.M."/>
            <person name="Berlin A."/>
            <person name="Brown A."/>
            <person name="Chapman S.B."/>
            <person name="Chen Z."/>
            <person name="Dunbar C."/>
            <person name="Freedman E."/>
            <person name="Gearin G."/>
            <person name="Gellesch M."/>
            <person name="Goldberg J."/>
            <person name="Griggs A."/>
            <person name="Gujja S."/>
            <person name="Heiman D."/>
            <person name="Howarth C."/>
            <person name="Larson L."/>
            <person name="Lui A."/>
            <person name="MacDonald P.J.P."/>
            <person name="Montmayeur A."/>
            <person name="Murphy C."/>
            <person name="Neiman D."/>
            <person name="Pearson M."/>
            <person name="Priest M."/>
            <person name="Roberts A."/>
            <person name="Saif S."/>
            <person name="Shea T."/>
            <person name="Shenoy N."/>
            <person name="Sisk P."/>
            <person name="Stolte C."/>
            <person name="Sykes S."/>
            <person name="Wortman J."/>
            <person name="Nusbaum C."/>
            <person name="Birren B."/>
        </authorList>
    </citation>
    <scope>NUCLEOTIDE SEQUENCE [LARGE SCALE GENOMIC DNA]</scope>
    <source>
        <strain evidence="2 3">India VII</strain>
    </source>
</reference>
<feature type="compositionally biased region" description="Basic residues" evidence="1">
    <location>
        <begin position="167"/>
        <end position="180"/>
    </location>
</feature>
<evidence type="ECO:0000256" key="1">
    <source>
        <dbReference type="SAM" id="MobiDB-lite"/>
    </source>
</evidence>
<evidence type="ECO:0000313" key="2">
    <source>
        <dbReference type="EMBL" id="KMZ78681.1"/>
    </source>
</evidence>
<dbReference type="SMART" id="SM00320">
    <property type="entry name" value="WD40"/>
    <property type="match status" value="2"/>
</dbReference>
<dbReference type="OrthoDB" id="239865at2759"/>
<feature type="compositionally biased region" description="Polar residues" evidence="1">
    <location>
        <begin position="10"/>
        <end position="20"/>
    </location>
</feature>
<gene>
    <name evidence="2" type="ORF">PVIIG_00076</name>
</gene>
<protein>
    <recommendedName>
        <fullName evidence="4">WD domain, G-beta repeat domain-containing protein</fullName>
    </recommendedName>
</protein>
<feature type="compositionally biased region" description="Basic and acidic residues" evidence="1">
    <location>
        <begin position="84"/>
        <end position="95"/>
    </location>
</feature>
<feature type="region of interest" description="Disordered" evidence="1">
    <location>
        <begin position="61"/>
        <end position="180"/>
    </location>
</feature>
<accession>A0A0J9S7K0</accession>
<dbReference type="InterPro" id="IPR051150">
    <property type="entry name" value="SWT21/TCAB1_mRNA_Telomere"/>
</dbReference>
<dbReference type="Proteomes" id="UP000053562">
    <property type="component" value="Unassembled WGS sequence"/>
</dbReference>